<sequence length="81" mass="9119">MYVTLKRIVSQLEFQIARRLGTREIVSEDGTYKTPFVCQLVGCAGCMPERAFHADGTLKDEWSHVQPGKWTGDVAEFEGLN</sequence>
<dbReference type="AlphaFoldDB" id="A0A809S3M5"/>
<evidence type="ECO:0000313" key="1">
    <source>
        <dbReference type="EMBL" id="BBO23197.1"/>
    </source>
</evidence>
<reference evidence="1" key="1">
    <citation type="journal article" name="DNA Res.">
        <title>The physiological potential of anammox bacteria as revealed by their core genome structure.</title>
        <authorList>
            <person name="Okubo T."/>
            <person name="Toyoda A."/>
            <person name="Fukuhara K."/>
            <person name="Uchiyama I."/>
            <person name="Harigaya Y."/>
            <person name="Kuroiwa M."/>
            <person name="Suzuki T."/>
            <person name="Murakami Y."/>
            <person name="Suwa Y."/>
            <person name="Takami H."/>
        </authorList>
    </citation>
    <scope>NUCLEOTIDE SEQUENCE</scope>
    <source>
        <strain evidence="1">317325-2</strain>
    </source>
</reference>
<dbReference type="EMBL" id="AP021858">
    <property type="protein sequence ID" value="BBO23197.1"/>
    <property type="molecule type" value="Genomic_DNA"/>
</dbReference>
<dbReference type="KEGG" id="npy:NPRO_07920"/>
<gene>
    <name evidence="1" type="ORF">NPRO_07920</name>
</gene>
<organism evidence="1 2">
    <name type="scientific">Candidatus Nitrosymbiomonas proteolyticus</name>
    <dbReference type="NCBI Taxonomy" id="2608984"/>
    <lineage>
        <taxon>Bacteria</taxon>
        <taxon>Bacillati</taxon>
        <taxon>Armatimonadota</taxon>
        <taxon>Armatimonadota incertae sedis</taxon>
        <taxon>Candidatus Nitrosymbiomonas</taxon>
    </lineage>
</organism>
<protein>
    <submittedName>
        <fullName evidence="1">Uncharacterized protein</fullName>
    </submittedName>
</protein>
<proteinExistence type="predicted"/>
<accession>A0A809S3M5</accession>
<evidence type="ECO:0000313" key="2">
    <source>
        <dbReference type="Proteomes" id="UP000662873"/>
    </source>
</evidence>
<name>A0A809S3M5_9BACT</name>
<dbReference type="Proteomes" id="UP000662873">
    <property type="component" value="Chromosome"/>
</dbReference>